<gene>
    <name evidence="1" type="ordered locus">VVA1286</name>
</gene>
<proteinExistence type="predicted"/>
<protein>
    <submittedName>
        <fullName evidence="1">Uncharacterized protein</fullName>
    </submittedName>
</protein>
<organism evidence="1 2">
    <name type="scientific">Vibrio vulnificus (strain YJ016)</name>
    <dbReference type="NCBI Taxonomy" id="196600"/>
    <lineage>
        <taxon>Bacteria</taxon>
        <taxon>Pseudomonadati</taxon>
        <taxon>Pseudomonadota</taxon>
        <taxon>Gammaproteobacteria</taxon>
        <taxon>Vibrionales</taxon>
        <taxon>Vibrionaceae</taxon>
        <taxon>Vibrio</taxon>
    </lineage>
</organism>
<evidence type="ECO:0000313" key="2">
    <source>
        <dbReference type="Proteomes" id="UP000002675"/>
    </source>
</evidence>
<dbReference type="Proteomes" id="UP000002675">
    <property type="component" value="Chromosome II"/>
</dbReference>
<dbReference type="AlphaFoldDB" id="Q7MCV0"/>
<dbReference type="KEGG" id="vvy:VVA1286"/>
<dbReference type="EMBL" id="BA000038">
    <property type="protein sequence ID" value="BAC97312.1"/>
    <property type="molecule type" value="Genomic_DNA"/>
</dbReference>
<name>Q7MCV0_VIBVY</name>
<dbReference type="HOGENOM" id="CLU_3223824_0_0_6"/>
<accession>Q7MCV0</accession>
<evidence type="ECO:0000313" key="1">
    <source>
        <dbReference type="EMBL" id="BAC97312.1"/>
    </source>
</evidence>
<reference evidence="1 2" key="1">
    <citation type="journal article" date="2003" name="Genome Res.">
        <title>Comparative genome analysis of Vibrio vulnificus, a marine pathogen.</title>
        <authorList>
            <person name="Chen C.Y."/>
            <person name="Wu K.M."/>
            <person name="Chang Y.C."/>
            <person name="Chang C.H."/>
            <person name="Tsai H.C."/>
            <person name="Liao T.L."/>
            <person name="Liu Y.M."/>
            <person name="Chen H.J."/>
            <person name="Shen A.B."/>
            <person name="Li J.C."/>
            <person name="Su T.L."/>
            <person name="Shao C.P."/>
            <person name="Lee C.T."/>
            <person name="Hor L.I."/>
            <person name="Tsai S.F."/>
        </authorList>
    </citation>
    <scope>NUCLEOTIDE SEQUENCE [LARGE SCALE GENOMIC DNA]</scope>
    <source>
        <strain evidence="1 2">YJ016</strain>
    </source>
</reference>
<sequence>MIAIYSSCNKMFLCNFKMKNNSVGIFLHGIDLSIFRYRFEINYF</sequence>